<keyword evidence="4 5" id="KW-0663">Pyridoxal phosphate</keyword>
<name>A0ABN1VSW0_9PSEU</name>
<feature type="binding site" evidence="5">
    <location>
        <begin position="218"/>
        <end position="221"/>
    </location>
    <ligand>
        <name>pyridoxal 5'-phosphate</name>
        <dbReference type="ChEBI" id="CHEBI:597326"/>
    </ligand>
</feature>
<proteinExistence type="inferred from homology"/>
<keyword evidence="1 5" id="KW-0032">Aminotransferase</keyword>
<keyword evidence="2 5" id="KW-0028">Amino-acid biosynthesis</keyword>
<accession>A0ABN1VSW0</accession>
<dbReference type="PIRSF" id="PIRSF000521">
    <property type="entry name" value="Transaminase_4ab_Lys_Orn"/>
    <property type="match status" value="1"/>
</dbReference>
<dbReference type="PROSITE" id="PS00600">
    <property type="entry name" value="AA_TRANSFER_CLASS_3"/>
    <property type="match status" value="1"/>
</dbReference>
<dbReference type="CDD" id="cd00610">
    <property type="entry name" value="OAT_like"/>
    <property type="match status" value="1"/>
</dbReference>
<protein>
    <recommendedName>
        <fullName evidence="5">Acetylornithine aminotransferase</fullName>
        <shortName evidence="5">ACOAT</shortName>
        <ecNumber evidence="5">2.6.1.11</ecNumber>
    </recommendedName>
</protein>
<feature type="binding site" evidence="5">
    <location>
        <position position="275"/>
    </location>
    <ligand>
        <name>N(2)-acetyl-L-ornithine</name>
        <dbReference type="ChEBI" id="CHEBI:57805"/>
    </ligand>
</feature>
<dbReference type="Gene3D" id="3.40.640.10">
    <property type="entry name" value="Type I PLP-dependent aspartate aminotransferase-like (Major domain)"/>
    <property type="match status" value="1"/>
</dbReference>
<dbReference type="Proteomes" id="UP001500467">
    <property type="component" value="Unassembled WGS sequence"/>
</dbReference>
<gene>
    <name evidence="5" type="primary">argD</name>
    <name evidence="6" type="ORF">GCM10009675_46860</name>
</gene>
<dbReference type="EMBL" id="BAAALM010000017">
    <property type="protein sequence ID" value="GAA1218833.1"/>
    <property type="molecule type" value="Genomic_DNA"/>
</dbReference>
<dbReference type="NCBIfam" id="NF002325">
    <property type="entry name" value="PRK01278.1"/>
    <property type="match status" value="1"/>
</dbReference>
<comment type="subunit">
    <text evidence="5">Homodimer.</text>
</comment>
<evidence type="ECO:0000256" key="3">
    <source>
        <dbReference type="ARBA" id="ARBA00022679"/>
    </source>
</evidence>
<dbReference type="PANTHER" id="PTHR11986:SF79">
    <property type="entry name" value="ACETYLORNITHINE AMINOTRANSFERASE, MITOCHONDRIAL"/>
    <property type="match status" value="1"/>
</dbReference>
<organism evidence="6 7">
    <name type="scientific">Prauserella alba</name>
    <dbReference type="NCBI Taxonomy" id="176898"/>
    <lineage>
        <taxon>Bacteria</taxon>
        <taxon>Bacillati</taxon>
        <taxon>Actinomycetota</taxon>
        <taxon>Actinomycetes</taxon>
        <taxon>Pseudonocardiales</taxon>
        <taxon>Pseudonocardiaceae</taxon>
        <taxon>Prauserella</taxon>
    </lineage>
</organism>
<dbReference type="InterPro" id="IPR050103">
    <property type="entry name" value="Class-III_PLP-dep_AT"/>
</dbReference>
<evidence type="ECO:0000256" key="2">
    <source>
        <dbReference type="ARBA" id="ARBA00022605"/>
    </source>
</evidence>
<sequence>MSNQDDQRRWQAAMMNNYGTPQLSLVRGEGAVVWDADGTRYLDFLTGIAVNALGHAHPAVTEAVTRQVGTLGHTSNLYINEPALTLAERLLELSGVTGGKALFCNSGAEANETAFKLTRRTGRTKVVATDGGFHGRTMGALALTGQPSKREPFEPLVPGVEHITYGDVAALEAAIDGDTAAFVVEPVQGENGVVVPPEGYLQAAREITKARGALLVVDEVQTGIGRLGSWFGFQQAGVTPDIVTLAKGLGGGLPLGACLAFGDAAALFEPGQHGTTFGGNPVCCAAGLAVLDTIAADGLLDHVQTIGKDLAAGVEALGHPLVAGVRGRGVLLGVQLTERVSGKAAAAAQRAGFLINPIQPDVIRLAPPLVLSQDQAGELVSALPAVLTAALEAKD</sequence>
<dbReference type="PANTHER" id="PTHR11986">
    <property type="entry name" value="AMINOTRANSFERASE CLASS III"/>
    <property type="match status" value="1"/>
</dbReference>
<dbReference type="NCBIfam" id="TIGR00707">
    <property type="entry name" value="argD"/>
    <property type="match status" value="1"/>
</dbReference>
<evidence type="ECO:0000256" key="1">
    <source>
        <dbReference type="ARBA" id="ARBA00022576"/>
    </source>
</evidence>
<feature type="binding site" evidence="5">
    <location>
        <position position="136"/>
    </location>
    <ligand>
        <name>N(2)-acetyl-L-ornithine</name>
        <dbReference type="ChEBI" id="CHEBI:57805"/>
    </ligand>
</feature>
<dbReference type="RefSeq" id="WP_253858940.1">
    <property type="nucleotide sequence ID" value="NZ_BAAALM010000017.1"/>
</dbReference>
<comment type="subcellular location">
    <subcellularLocation>
        <location evidence="5">Cytoplasm</location>
    </subcellularLocation>
</comment>
<comment type="catalytic activity">
    <reaction evidence="5">
        <text>N(2)-acetyl-L-ornithine + 2-oxoglutarate = N-acetyl-L-glutamate 5-semialdehyde + L-glutamate</text>
        <dbReference type="Rhea" id="RHEA:18049"/>
        <dbReference type="ChEBI" id="CHEBI:16810"/>
        <dbReference type="ChEBI" id="CHEBI:29123"/>
        <dbReference type="ChEBI" id="CHEBI:29985"/>
        <dbReference type="ChEBI" id="CHEBI:57805"/>
        <dbReference type="EC" id="2.6.1.11"/>
    </reaction>
</comment>
<keyword evidence="7" id="KW-1185">Reference proteome</keyword>
<evidence type="ECO:0000313" key="6">
    <source>
        <dbReference type="EMBL" id="GAA1218833.1"/>
    </source>
</evidence>
<feature type="binding site" evidence="5">
    <location>
        <position position="276"/>
    </location>
    <ligand>
        <name>pyridoxal 5'-phosphate</name>
        <dbReference type="ChEBI" id="CHEBI:597326"/>
    </ligand>
</feature>
<reference evidence="6 7" key="1">
    <citation type="journal article" date="2019" name="Int. J. Syst. Evol. Microbiol.">
        <title>The Global Catalogue of Microorganisms (GCM) 10K type strain sequencing project: providing services to taxonomists for standard genome sequencing and annotation.</title>
        <authorList>
            <consortium name="The Broad Institute Genomics Platform"/>
            <consortium name="The Broad Institute Genome Sequencing Center for Infectious Disease"/>
            <person name="Wu L."/>
            <person name="Ma J."/>
        </authorList>
    </citation>
    <scope>NUCLEOTIDE SEQUENCE [LARGE SCALE GENOMIC DNA]</scope>
    <source>
        <strain evidence="6 7">JCM 13022</strain>
    </source>
</reference>
<evidence type="ECO:0000256" key="5">
    <source>
        <dbReference type="HAMAP-Rule" id="MF_01107"/>
    </source>
</evidence>
<dbReference type="InterPro" id="IPR005814">
    <property type="entry name" value="Aminotrans_3"/>
</dbReference>
<dbReference type="InterPro" id="IPR049704">
    <property type="entry name" value="Aminotrans_3_PPA_site"/>
</dbReference>
<feature type="modified residue" description="N6-(pyridoxal phosphate)lysine" evidence="5">
    <location>
        <position position="247"/>
    </location>
</feature>
<dbReference type="InterPro" id="IPR015421">
    <property type="entry name" value="PyrdxlP-dep_Trfase_major"/>
</dbReference>
<dbReference type="Gene3D" id="3.90.1150.10">
    <property type="entry name" value="Aspartate Aminotransferase, domain 1"/>
    <property type="match status" value="1"/>
</dbReference>
<keyword evidence="5" id="KW-0963">Cytoplasm</keyword>
<dbReference type="InterPro" id="IPR004636">
    <property type="entry name" value="AcOrn/SuccOrn_fam"/>
</dbReference>
<evidence type="ECO:0000313" key="7">
    <source>
        <dbReference type="Proteomes" id="UP001500467"/>
    </source>
</evidence>
<feature type="binding site" evidence="5">
    <location>
        <position position="133"/>
    </location>
    <ligand>
        <name>pyridoxal 5'-phosphate</name>
        <dbReference type="ChEBI" id="CHEBI:597326"/>
    </ligand>
</feature>
<feature type="binding site" evidence="5">
    <location>
        <begin position="107"/>
        <end position="108"/>
    </location>
    <ligand>
        <name>pyridoxal 5'-phosphate</name>
        <dbReference type="ChEBI" id="CHEBI:597326"/>
    </ligand>
</feature>
<dbReference type="InterPro" id="IPR015422">
    <property type="entry name" value="PyrdxlP-dep_Trfase_small"/>
</dbReference>
<comment type="cofactor">
    <cofactor evidence="5">
        <name>pyridoxal 5'-phosphate</name>
        <dbReference type="ChEBI" id="CHEBI:597326"/>
    </cofactor>
    <text evidence="5">Binds 1 pyridoxal phosphate per subunit.</text>
</comment>
<dbReference type="Pfam" id="PF00202">
    <property type="entry name" value="Aminotran_3"/>
    <property type="match status" value="1"/>
</dbReference>
<comment type="pathway">
    <text evidence="5">Amino-acid biosynthesis; L-arginine biosynthesis; N(2)-acetyl-L-ornithine from L-glutamate: step 4/4.</text>
</comment>
<dbReference type="EC" id="2.6.1.11" evidence="5"/>
<dbReference type="SUPFAM" id="SSF53383">
    <property type="entry name" value="PLP-dependent transferases"/>
    <property type="match status" value="1"/>
</dbReference>
<comment type="miscellaneous">
    <text evidence="5">May also have succinyldiaminopimelate aminotransferase activity, thus carrying out the corresponding step in lysine biosynthesis.</text>
</comment>
<dbReference type="InterPro" id="IPR015424">
    <property type="entry name" value="PyrdxlP-dep_Trfase"/>
</dbReference>
<dbReference type="NCBIfam" id="NF002874">
    <property type="entry name" value="PRK03244.1"/>
    <property type="match status" value="1"/>
</dbReference>
<evidence type="ECO:0000256" key="4">
    <source>
        <dbReference type="ARBA" id="ARBA00022898"/>
    </source>
</evidence>
<keyword evidence="5" id="KW-0055">Arginine biosynthesis</keyword>
<dbReference type="HAMAP" id="MF_01107">
    <property type="entry name" value="ArgD_aminotrans_3"/>
    <property type="match status" value="1"/>
</dbReference>
<comment type="caution">
    <text evidence="6">The sequence shown here is derived from an EMBL/GenBank/DDBJ whole genome shotgun (WGS) entry which is preliminary data.</text>
</comment>
<keyword evidence="3 5" id="KW-0808">Transferase</keyword>
<comment type="similarity">
    <text evidence="5">Belongs to the class-III pyridoxal-phosphate-dependent aminotransferase family. ArgD subfamily.</text>
</comment>